<feature type="transmembrane region" description="Helical" evidence="6">
    <location>
        <begin position="56"/>
        <end position="80"/>
    </location>
</feature>
<dbReference type="PRINTS" id="PR00259">
    <property type="entry name" value="TMFOUR"/>
</dbReference>
<evidence type="ECO:0000256" key="5">
    <source>
        <dbReference type="ARBA" id="ARBA00023136"/>
    </source>
</evidence>
<dbReference type="PANTHER" id="PTHR19282:SF555">
    <property type="entry name" value="TETRASPANIN-2A"/>
    <property type="match status" value="1"/>
</dbReference>
<accession>A0A914E103</accession>
<comment type="subcellular location">
    <subcellularLocation>
        <location evidence="1 6">Membrane</location>
        <topology evidence="1 6">Multi-pass membrane protein</topology>
    </subcellularLocation>
</comment>
<reference evidence="8" key="1">
    <citation type="submission" date="2022-11" db="UniProtKB">
        <authorList>
            <consortium name="WormBaseParasite"/>
        </authorList>
    </citation>
    <scope>IDENTIFICATION</scope>
</reference>
<feature type="transmembrane region" description="Helical" evidence="6">
    <location>
        <begin position="202"/>
        <end position="226"/>
    </location>
</feature>
<evidence type="ECO:0000256" key="4">
    <source>
        <dbReference type="ARBA" id="ARBA00022989"/>
    </source>
</evidence>
<comment type="similarity">
    <text evidence="2 6">Belongs to the tetraspanin (TM4SF) family.</text>
</comment>
<protein>
    <recommendedName>
        <fullName evidence="6">Tetraspanin</fullName>
    </recommendedName>
</protein>
<comment type="caution">
    <text evidence="6">Lacks conserved residue(s) required for the propagation of feature annotation.</text>
</comment>
<dbReference type="PIRSF" id="PIRSF002419">
    <property type="entry name" value="Tetraspanin"/>
    <property type="match status" value="1"/>
</dbReference>
<dbReference type="AlphaFoldDB" id="A0A914E103"/>
<dbReference type="GO" id="GO:0005886">
    <property type="term" value="C:plasma membrane"/>
    <property type="evidence" value="ECO:0007669"/>
    <property type="project" value="TreeGrafter"/>
</dbReference>
<dbReference type="SUPFAM" id="SSF48652">
    <property type="entry name" value="Tetraspanin"/>
    <property type="match status" value="1"/>
</dbReference>
<evidence type="ECO:0000256" key="3">
    <source>
        <dbReference type="ARBA" id="ARBA00022692"/>
    </source>
</evidence>
<dbReference type="WBParaSite" id="ACRNAN_scaffold489.g19822.t1">
    <property type="protein sequence ID" value="ACRNAN_scaffold489.g19822.t1"/>
    <property type="gene ID" value="ACRNAN_scaffold489.g19822"/>
</dbReference>
<evidence type="ECO:0000256" key="6">
    <source>
        <dbReference type="RuleBase" id="RU361218"/>
    </source>
</evidence>
<dbReference type="InterPro" id="IPR000301">
    <property type="entry name" value="Tetraspanin_animals"/>
</dbReference>
<dbReference type="InterPro" id="IPR008952">
    <property type="entry name" value="Tetraspanin_EC2_sf"/>
</dbReference>
<keyword evidence="7" id="KW-1185">Reference proteome</keyword>
<keyword evidence="3 6" id="KW-0812">Transmembrane</keyword>
<evidence type="ECO:0000313" key="8">
    <source>
        <dbReference type="WBParaSite" id="ACRNAN_scaffold489.g19822.t1"/>
    </source>
</evidence>
<dbReference type="InterPro" id="IPR018499">
    <property type="entry name" value="Tetraspanin/Peripherin"/>
</dbReference>
<evidence type="ECO:0000256" key="2">
    <source>
        <dbReference type="ARBA" id="ARBA00006840"/>
    </source>
</evidence>
<evidence type="ECO:0000313" key="7">
    <source>
        <dbReference type="Proteomes" id="UP000887540"/>
    </source>
</evidence>
<dbReference type="Gene3D" id="1.10.1450.10">
    <property type="entry name" value="Tetraspanin"/>
    <property type="match status" value="1"/>
</dbReference>
<name>A0A914E103_9BILA</name>
<dbReference type="Pfam" id="PF00335">
    <property type="entry name" value="Tetraspanin"/>
    <property type="match status" value="1"/>
</dbReference>
<keyword evidence="4 6" id="KW-1133">Transmembrane helix</keyword>
<dbReference type="Proteomes" id="UP000887540">
    <property type="component" value="Unplaced"/>
</dbReference>
<organism evidence="7 8">
    <name type="scientific">Acrobeloides nanus</name>
    <dbReference type="NCBI Taxonomy" id="290746"/>
    <lineage>
        <taxon>Eukaryota</taxon>
        <taxon>Metazoa</taxon>
        <taxon>Ecdysozoa</taxon>
        <taxon>Nematoda</taxon>
        <taxon>Chromadorea</taxon>
        <taxon>Rhabditida</taxon>
        <taxon>Tylenchina</taxon>
        <taxon>Cephalobomorpha</taxon>
        <taxon>Cephaloboidea</taxon>
        <taxon>Cephalobidae</taxon>
        <taxon>Acrobeloides</taxon>
    </lineage>
</organism>
<evidence type="ECO:0000256" key="1">
    <source>
        <dbReference type="ARBA" id="ARBA00004141"/>
    </source>
</evidence>
<keyword evidence="5 6" id="KW-0472">Membrane</keyword>
<feature type="transmembrane region" description="Helical" evidence="6">
    <location>
        <begin position="25"/>
        <end position="49"/>
    </location>
</feature>
<proteinExistence type="inferred from homology"/>
<sequence length="240" mass="27844">MILEPKRSYILDLVDFSEDDPLLRFAAYASIVTGISTLLVGFLACCGAIKAERCMVVSFLIFLVFIFFAEISIGVLGILYREKFTGDRMEVYLSNMSHNRYYRDKWVLPLMDTIQFYQQCCGGKGPMDYYDSYWYITNTMHGTRSFVPPSCCKQSQEGRAWSIQPIDPMCTTYVYYTTSFNNSVNIQGCHERLQHWFNEQTILFAAIGFAFAAFQIIGMCVSVVLWRRINDYLYVDSYER</sequence>
<dbReference type="PANTHER" id="PTHR19282">
    <property type="entry name" value="TETRASPANIN"/>
    <property type="match status" value="1"/>
</dbReference>